<dbReference type="Pfam" id="PF06703">
    <property type="entry name" value="SPC25"/>
    <property type="match status" value="1"/>
</dbReference>
<proteinExistence type="inferred from homology"/>
<dbReference type="GO" id="GO:0006465">
    <property type="term" value="P:signal peptide processing"/>
    <property type="evidence" value="ECO:0007669"/>
    <property type="project" value="UniProtKB-UniRule"/>
</dbReference>
<evidence type="ECO:0000256" key="3">
    <source>
        <dbReference type="ARBA" id="ARBA00017057"/>
    </source>
</evidence>
<evidence type="ECO:0000256" key="6">
    <source>
        <dbReference type="ARBA" id="ARBA00022989"/>
    </source>
</evidence>
<protein>
    <recommendedName>
        <fullName evidence="3 9">Signal peptidase complex subunit 2</fullName>
    </recommendedName>
</protein>
<organism evidence="10 11">
    <name type="scientific">Triparma laevis f. longispina</name>
    <dbReference type="NCBI Taxonomy" id="1714387"/>
    <lineage>
        <taxon>Eukaryota</taxon>
        <taxon>Sar</taxon>
        <taxon>Stramenopiles</taxon>
        <taxon>Ochrophyta</taxon>
        <taxon>Bolidophyceae</taxon>
        <taxon>Parmales</taxon>
        <taxon>Triparmaceae</taxon>
        <taxon>Triparma</taxon>
    </lineage>
</organism>
<keyword evidence="7 9" id="KW-0472">Membrane</keyword>
<dbReference type="AlphaFoldDB" id="A0A9W6ZAW8"/>
<dbReference type="GO" id="GO:0045047">
    <property type="term" value="P:protein targeting to ER"/>
    <property type="evidence" value="ECO:0007669"/>
    <property type="project" value="TreeGrafter"/>
</dbReference>
<comment type="subcellular location">
    <subcellularLocation>
        <location evidence="1 9">Endoplasmic reticulum membrane</location>
        <topology evidence="1 9">Multi-pass membrane protein</topology>
    </subcellularLocation>
</comment>
<evidence type="ECO:0000256" key="5">
    <source>
        <dbReference type="ARBA" id="ARBA00022824"/>
    </source>
</evidence>
<evidence type="ECO:0000256" key="1">
    <source>
        <dbReference type="ARBA" id="ARBA00004477"/>
    </source>
</evidence>
<keyword evidence="11" id="KW-1185">Reference proteome</keyword>
<keyword evidence="6 9" id="KW-1133">Transmembrane helix</keyword>
<name>A0A9W6ZAW8_9STRA</name>
<dbReference type="InterPro" id="IPR009582">
    <property type="entry name" value="Spc2/SPCS2"/>
</dbReference>
<gene>
    <name evidence="10" type="ORF">TrLO_g10341</name>
</gene>
<dbReference type="Proteomes" id="UP001165122">
    <property type="component" value="Unassembled WGS sequence"/>
</dbReference>
<reference evidence="11" key="1">
    <citation type="journal article" date="2023" name="Commun. Biol.">
        <title>Genome analysis of Parmales, the sister group of diatoms, reveals the evolutionary specialization of diatoms from phago-mixotrophs to photoautotrophs.</title>
        <authorList>
            <person name="Ban H."/>
            <person name="Sato S."/>
            <person name="Yoshikawa S."/>
            <person name="Yamada K."/>
            <person name="Nakamura Y."/>
            <person name="Ichinomiya M."/>
            <person name="Sato N."/>
            <person name="Blanc-Mathieu R."/>
            <person name="Endo H."/>
            <person name="Kuwata A."/>
            <person name="Ogata H."/>
        </authorList>
    </citation>
    <scope>NUCLEOTIDE SEQUENCE [LARGE SCALE GENOMIC DNA]</scope>
    <source>
        <strain evidence="11">NIES 3700</strain>
    </source>
</reference>
<accession>A0A9W6ZAW8</accession>
<dbReference type="EMBL" id="BRXW01000353">
    <property type="protein sequence ID" value="GMH47100.1"/>
    <property type="molecule type" value="Genomic_DNA"/>
</dbReference>
<evidence type="ECO:0000256" key="4">
    <source>
        <dbReference type="ARBA" id="ARBA00022692"/>
    </source>
</evidence>
<evidence type="ECO:0000256" key="2">
    <source>
        <dbReference type="ARBA" id="ARBA00007324"/>
    </source>
</evidence>
<evidence type="ECO:0000256" key="9">
    <source>
        <dbReference type="RuleBase" id="RU368033"/>
    </source>
</evidence>
<evidence type="ECO:0000313" key="11">
    <source>
        <dbReference type="Proteomes" id="UP001165122"/>
    </source>
</evidence>
<comment type="similarity">
    <text evidence="2 9">Belongs to the SPCS2 family.</text>
</comment>
<feature type="transmembrane region" description="Helical" evidence="9">
    <location>
        <begin position="47"/>
        <end position="64"/>
    </location>
</feature>
<comment type="function">
    <text evidence="8 9">Component of the signal peptidase complex (SPC) which catalyzes the cleavage of N-terminal signal sequences from nascent proteins as they are translocated into the lumen of the endoplasmic reticulum. Enhances the enzymatic activity of SPC and facilitates the interactions between different components of the translocation site.</text>
</comment>
<dbReference type="OrthoDB" id="29558at2759"/>
<comment type="caution">
    <text evidence="10">The sequence shown here is derived from an EMBL/GenBank/DDBJ whole genome shotgun (WGS) entry which is preliminary data.</text>
</comment>
<keyword evidence="5 9" id="KW-0256">Endoplasmic reticulum</keyword>
<keyword evidence="4 9" id="KW-0812">Transmembrane</keyword>
<feature type="transmembrane region" description="Helical" evidence="9">
    <location>
        <begin position="70"/>
        <end position="95"/>
    </location>
</feature>
<dbReference type="PANTHER" id="PTHR13085">
    <property type="entry name" value="MICROSOMAL SIGNAL PEPTIDASE 25 KDA SUBUNIT"/>
    <property type="match status" value="1"/>
</dbReference>
<dbReference type="GO" id="GO:0008233">
    <property type="term" value="F:peptidase activity"/>
    <property type="evidence" value="ECO:0007669"/>
    <property type="project" value="UniProtKB-UniRule"/>
</dbReference>
<dbReference type="PANTHER" id="PTHR13085:SF0">
    <property type="entry name" value="SIGNAL PEPTIDASE COMPLEX SUBUNIT 2"/>
    <property type="match status" value="1"/>
</dbReference>
<evidence type="ECO:0000256" key="8">
    <source>
        <dbReference type="ARBA" id="ARBA00045608"/>
    </source>
</evidence>
<dbReference type="GO" id="GO:0005787">
    <property type="term" value="C:signal peptidase complex"/>
    <property type="evidence" value="ECO:0007669"/>
    <property type="project" value="UniProtKB-UniRule"/>
</dbReference>
<evidence type="ECO:0000313" key="10">
    <source>
        <dbReference type="EMBL" id="GMH47100.1"/>
    </source>
</evidence>
<sequence>MSDSNLELAYPIEIGDTVQVKQCLDESLIATLCDTHSCSTKLDSFKVTLMLLACFFALIAQFTPEPFPESRLTLGVCVSLYFICSGLLQFVTTFIEKDIVFMEYHGDFEVRTDLKRFESDYLFKVVVKGKVVFEEKWCIGNFFTEEGYFWNEGFEAKVRDVVSKALKKTKKE</sequence>
<evidence type="ECO:0000256" key="7">
    <source>
        <dbReference type="ARBA" id="ARBA00023136"/>
    </source>
</evidence>